<accession>A0A2A2AG78</accession>
<evidence type="ECO:0000313" key="3">
    <source>
        <dbReference type="Proteomes" id="UP000218054"/>
    </source>
</evidence>
<protein>
    <submittedName>
        <fullName evidence="2">Uncharacterized protein</fullName>
    </submittedName>
</protein>
<reference evidence="2 3" key="1">
    <citation type="submission" date="2017-08" db="EMBL/GenBank/DDBJ databases">
        <title>WGS of Clinical strains of the CDC Group NO-1 linked to zoonotic infections in humans.</title>
        <authorList>
            <person name="Bernier A.-M."/>
            <person name="Bernard K."/>
        </authorList>
    </citation>
    <scope>NUCLEOTIDE SEQUENCE [LARGE SCALE GENOMIC DNA]</scope>
    <source>
        <strain evidence="2 3">NML00-0135</strain>
    </source>
</reference>
<evidence type="ECO:0000256" key="1">
    <source>
        <dbReference type="SAM" id="MobiDB-lite"/>
    </source>
</evidence>
<dbReference type="AlphaFoldDB" id="A0A2A2AG78"/>
<dbReference type="Proteomes" id="UP000218054">
    <property type="component" value="Unassembled WGS sequence"/>
</dbReference>
<gene>
    <name evidence="2" type="ORF">CK625_04585</name>
</gene>
<comment type="caution">
    <text evidence="2">The sequence shown here is derived from an EMBL/GenBank/DDBJ whole genome shotgun (WGS) entry which is preliminary data.</text>
</comment>
<name>A0A2A2AG78_9BURK</name>
<dbReference type="EMBL" id="NSJB01000002">
    <property type="protein sequence ID" value="PAT37570.1"/>
    <property type="molecule type" value="Genomic_DNA"/>
</dbReference>
<evidence type="ECO:0000313" key="2">
    <source>
        <dbReference type="EMBL" id="PAT37570.1"/>
    </source>
</evidence>
<sequence length="93" mass="10491">MSSSFDAALWRAQKGSQSADNPRAGQIEALEKHHLRRGMARAQVHELLGEPDLKTRDSDRYFLGVAPMGIDPEEYVITYDASDRVSSFKVVRR</sequence>
<feature type="region of interest" description="Disordered" evidence="1">
    <location>
        <begin position="1"/>
        <end position="24"/>
    </location>
</feature>
<organism evidence="2 3">
    <name type="scientific">Vandammella animalimorsus</name>
    <dbReference type="NCBI Taxonomy" id="2029117"/>
    <lineage>
        <taxon>Bacteria</taxon>
        <taxon>Pseudomonadati</taxon>
        <taxon>Pseudomonadota</taxon>
        <taxon>Betaproteobacteria</taxon>
        <taxon>Burkholderiales</taxon>
        <taxon>Comamonadaceae</taxon>
        <taxon>Vandammella</taxon>
    </lineage>
</organism>
<keyword evidence="3" id="KW-1185">Reference proteome</keyword>
<proteinExistence type="predicted"/>